<dbReference type="Proteomes" id="UP000605148">
    <property type="component" value="Unassembled WGS sequence"/>
</dbReference>
<keyword evidence="3" id="KW-1185">Reference proteome</keyword>
<reference evidence="2" key="1">
    <citation type="journal article" date="2014" name="Int. J. Syst. Evol. Microbiol.">
        <title>Complete genome sequence of Corynebacterium casei LMG S-19264T (=DSM 44701T), isolated from a smear-ripened cheese.</title>
        <authorList>
            <consortium name="US DOE Joint Genome Institute (JGI-PGF)"/>
            <person name="Walter F."/>
            <person name="Albersmeier A."/>
            <person name="Kalinowski J."/>
            <person name="Ruckert C."/>
        </authorList>
    </citation>
    <scope>NUCLEOTIDE SEQUENCE</scope>
    <source>
        <strain evidence="2">CGMCC 1.12426</strain>
    </source>
</reference>
<evidence type="ECO:0000313" key="3">
    <source>
        <dbReference type="Proteomes" id="UP000605148"/>
    </source>
</evidence>
<organism evidence="2 3">
    <name type="scientific">Roseibium aquae</name>
    <dbReference type="NCBI Taxonomy" id="1323746"/>
    <lineage>
        <taxon>Bacteria</taxon>
        <taxon>Pseudomonadati</taxon>
        <taxon>Pseudomonadota</taxon>
        <taxon>Alphaproteobacteria</taxon>
        <taxon>Hyphomicrobiales</taxon>
        <taxon>Stappiaceae</taxon>
        <taxon>Roseibium</taxon>
    </lineage>
</organism>
<dbReference type="RefSeq" id="WP_150495245.1">
    <property type="nucleotide sequence ID" value="NZ_BMFA01000003.1"/>
</dbReference>
<evidence type="ECO:0000256" key="1">
    <source>
        <dbReference type="SAM" id="SignalP"/>
    </source>
</evidence>
<feature type="chain" id="PRO_5037319798" evidence="1">
    <location>
        <begin position="27"/>
        <end position="390"/>
    </location>
</feature>
<protein>
    <submittedName>
        <fullName evidence="2">Uncharacterized protein</fullName>
    </submittedName>
</protein>
<dbReference type="AlphaFoldDB" id="A0A916TFR9"/>
<keyword evidence="1" id="KW-0732">Signal</keyword>
<evidence type="ECO:0000313" key="2">
    <source>
        <dbReference type="EMBL" id="GGB43277.1"/>
    </source>
</evidence>
<sequence length="390" mass="40347">MTRRSTALAAALLLSVAAIPLSGAQAFQPTGSDVGDAFLTLLEAEDGKVDSYASASPTSAGLVIEGIKVVSDGGDDTVVTIGRTLLSDGQLQADGRLKLGGLSMDDLALTSSDGGLTVQTMRATDVLLPAPGMVDNVEDLPLGGPVYKTVAVETITVTAEDGNTVAIDKIAATIDEMDGDLMTAGSFAVDGLTIDTAALSDTDAAELKKLGYDSITLDVSGQGRWDPDSAQADLQSWRISGAEVGTLELSFSLGGITRELIDQLDAAQDNPEEAMALMQGITVNAINIDLQNDSLVDRVLEQHAQEAGMDRATFVSQMTAALPMMLGMLQNPGFQDEVATALTAFMTDPKSLSLAAAPANPVPMAQIMGTVMMAPQALPQMLGVSINANQ</sequence>
<proteinExistence type="predicted"/>
<feature type="signal peptide" evidence="1">
    <location>
        <begin position="1"/>
        <end position="26"/>
    </location>
</feature>
<gene>
    <name evidence="2" type="ORF">GCM10011316_14090</name>
</gene>
<comment type="caution">
    <text evidence="2">The sequence shown here is derived from an EMBL/GenBank/DDBJ whole genome shotgun (WGS) entry which is preliminary data.</text>
</comment>
<reference evidence="2" key="2">
    <citation type="submission" date="2020-09" db="EMBL/GenBank/DDBJ databases">
        <authorList>
            <person name="Sun Q."/>
            <person name="Zhou Y."/>
        </authorList>
    </citation>
    <scope>NUCLEOTIDE SEQUENCE</scope>
    <source>
        <strain evidence="2">CGMCC 1.12426</strain>
    </source>
</reference>
<name>A0A916TFR9_9HYPH</name>
<accession>A0A916TFR9</accession>
<dbReference type="EMBL" id="BMFA01000003">
    <property type="protein sequence ID" value="GGB43277.1"/>
    <property type="molecule type" value="Genomic_DNA"/>
</dbReference>
<dbReference type="OrthoDB" id="7824623at2"/>